<dbReference type="GO" id="GO:0000215">
    <property type="term" value="F:tRNA 2'-phosphotransferase activity"/>
    <property type="evidence" value="ECO:0007669"/>
    <property type="project" value="TreeGrafter"/>
</dbReference>
<reference evidence="6 7" key="1">
    <citation type="submission" date="2015-09" db="EMBL/GenBank/DDBJ databases">
        <authorList>
            <consortium name="Pathogen Informatics"/>
        </authorList>
    </citation>
    <scope>NUCLEOTIDE SEQUENCE [LARGE SCALE GENOMIC DNA]</scope>
    <source>
        <strain evidence="6 7">2789STDY5834928</strain>
    </source>
</reference>
<dbReference type="EMBL" id="CZBY01000035">
    <property type="protein sequence ID" value="CUQ92754.1"/>
    <property type="molecule type" value="Genomic_DNA"/>
</dbReference>
<evidence type="ECO:0000256" key="3">
    <source>
        <dbReference type="ARBA" id="ARBA00023027"/>
    </source>
</evidence>
<dbReference type="NCBIfam" id="NF002014">
    <property type="entry name" value="PRK00819.1-4"/>
    <property type="match status" value="1"/>
</dbReference>
<dbReference type="AlphaFoldDB" id="A0A174ZZQ8"/>
<dbReference type="GO" id="GO:0006388">
    <property type="term" value="P:tRNA splicing, via endonucleolytic cleavage and ligation"/>
    <property type="evidence" value="ECO:0007669"/>
    <property type="project" value="UniProtKB-UniRule"/>
</dbReference>
<organism evidence="6 7">
    <name type="scientific">[Eubacterium] siraeum</name>
    <dbReference type="NCBI Taxonomy" id="39492"/>
    <lineage>
        <taxon>Bacteria</taxon>
        <taxon>Bacillati</taxon>
        <taxon>Bacillota</taxon>
        <taxon>Clostridia</taxon>
        <taxon>Eubacteriales</taxon>
        <taxon>Oscillospiraceae</taxon>
        <taxon>Oscillospiraceae incertae sedis</taxon>
    </lineage>
</organism>
<keyword evidence="2 5" id="KW-0808">Transferase</keyword>
<dbReference type="PANTHER" id="PTHR12684">
    <property type="entry name" value="PUTATIVE PHOSPHOTRANSFERASE"/>
    <property type="match status" value="1"/>
</dbReference>
<dbReference type="InterPro" id="IPR042080">
    <property type="entry name" value="RNA_2'-PTrans_N"/>
</dbReference>
<sequence length="183" mass="21023">MTDTEISRYMALLLRHKPEIAGLVLDKQGWADVDMLLKCIGENMEPMSFERLCEIVKNDSKQRYSFNEDKSRIRANQGHSVNVDVGLKAVVPPEYLYHGTATRFVESIDSGGIIRKTRLYVHLSRDTETATQVGMRHGKPFIYRVKSGEMARDGYVFYLSENGVWLTENVPVKYLEKTWQDDA</sequence>
<dbReference type="GO" id="GO:0003950">
    <property type="term" value="F:NAD+ poly-ADP-ribosyltransferase activity"/>
    <property type="evidence" value="ECO:0007669"/>
    <property type="project" value="InterPro"/>
</dbReference>
<comment type="function">
    <text evidence="4 5">Removes the 2'-phosphate from RNA via an intermediate in which the phosphate is ADP-ribosylated by NAD followed by a presumed transesterification to release the RNA and generate ADP-ribose 1''-2''-cyclic phosphate (APPR&gt;P). May function as an ADP-ribosylase.</text>
</comment>
<dbReference type="Proteomes" id="UP000095662">
    <property type="component" value="Unassembled WGS sequence"/>
</dbReference>
<dbReference type="Gene3D" id="3.20.170.30">
    <property type="match status" value="1"/>
</dbReference>
<evidence type="ECO:0000256" key="5">
    <source>
        <dbReference type="HAMAP-Rule" id="MF_00299"/>
    </source>
</evidence>
<evidence type="ECO:0000313" key="7">
    <source>
        <dbReference type="Proteomes" id="UP000095662"/>
    </source>
</evidence>
<name>A0A174ZZQ8_9FIRM</name>
<protein>
    <recommendedName>
        <fullName evidence="5">Probable RNA 2'-phosphotransferase</fullName>
        <ecNumber evidence="5">2.7.1.-</ecNumber>
    </recommendedName>
</protein>
<dbReference type="InterPro" id="IPR022928">
    <property type="entry name" value="RNA_2'-PTrans_KptA"/>
</dbReference>
<accession>A0A174ZZQ8</accession>
<evidence type="ECO:0000256" key="4">
    <source>
        <dbReference type="ARBA" id="ARBA00025212"/>
    </source>
</evidence>
<gene>
    <name evidence="5" type="primary">kptA</name>
    <name evidence="6" type="ORF">ERS852540_02593</name>
</gene>
<evidence type="ECO:0000256" key="2">
    <source>
        <dbReference type="ARBA" id="ARBA00022679"/>
    </source>
</evidence>
<evidence type="ECO:0000313" key="6">
    <source>
        <dbReference type="EMBL" id="CUQ92754.1"/>
    </source>
</evidence>
<evidence type="ECO:0000256" key="1">
    <source>
        <dbReference type="ARBA" id="ARBA00009836"/>
    </source>
</evidence>
<dbReference type="EC" id="2.7.1.-" evidence="5"/>
<dbReference type="HAMAP" id="MF_00299">
    <property type="entry name" value="KptA"/>
    <property type="match status" value="1"/>
</dbReference>
<dbReference type="Gene3D" id="1.10.10.970">
    <property type="entry name" value="RNA 2'-phosphotransferase, Tpt1/KptA family, N-terminal domain"/>
    <property type="match status" value="1"/>
</dbReference>
<dbReference type="SUPFAM" id="SSF56399">
    <property type="entry name" value="ADP-ribosylation"/>
    <property type="match status" value="1"/>
</dbReference>
<proteinExistence type="inferred from homology"/>
<dbReference type="InterPro" id="IPR042081">
    <property type="entry name" value="RNA_2'-PTrans_C"/>
</dbReference>
<dbReference type="PANTHER" id="PTHR12684:SF2">
    <property type="entry name" value="TRNA 2'-PHOSPHOTRANSFERASE 1"/>
    <property type="match status" value="1"/>
</dbReference>
<dbReference type="OrthoDB" id="4537997at2"/>
<dbReference type="InterPro" id="IPR002745">
    <property type="entry name" value="Ptrans_KptA/Tpt1"/>
</dbReference>
<keyword evidence="3 5" id="KW-0520">NAD</keyword>
<dbReference type="Pfam" id="PF01885">
    <property type="entry name" value="PTS_2-RNA"/>
    <property type="match status" value="1"/>
</dbReference>
<comment type="similarity">
    <text evidence="1 5">Belongs to the KptA/TPT1 family.</text>
</comment>